<evidence type="ECO:0000313" key="1">
    <source>
        <dbReference type="EMBL" id="CAF1108369.1"/>
    </source>
</evidence>
<keyword evidence="2" id="KW-1185">Reference proteome</keyword>
<feature type="non-terminal residue" evidence="1">
    <location>
        <position position="1"/>
    </location>
</feature>
<name>A0A814PNK6_9BILA</name>
<organism evidence="1 2">
    <name type="scientific">Brachionus calyciflorus</name>
    <dbReference type="NCBI Taxonomy" id="104777"/>
    <lineage>
        <taxon>Eukaryota</taxon>
        <taxon>Metazoa</taxon>
        <taxon>Spiralia</taxon>
        <taxon>Gnathifera</taxon>
        <taxon>Rotifera</taxon>
        <taxon>Eurotatoria</taxon>
        <taxon>Monogononta</taxon>
        <taxon>Pseudotrocha</taxon>
        <taxon>Ploima</taxon>
        <taxon>Brachionidae</taxon>
        <taxon>Brachionus</taxon>
    </lineage>
</organism>
<dbReference type="OrthoDB" id="6127759at2759"/>
<accession>A0A814PNK6</accession>
<proteinExistence type="predicted"/>
<protein>
    <submittedName>
        <fullName evidence="1">Uncharacterized protein</fullName>
    </submittedName>
</protein>
<reference evidence="1" key="1">
    <citation type="submission" date="2021-02" db="EMBL/GenBank/DDBJ databases">
        <authorList>
            <person name="Nowell W R."/>
        </authorList>
    </citation>
    <scope>NUCLEOTIDE SEQUENCE</scope>
    <source>
        <strain evidence="1">Ploen Becks lab</strain>
    </source>
</reference>
<dbReference type="EMBL" id="CAJNOC010008006">
    <property type="protein sequence ID" value="CAF1108369.1"/>
    <property type="molecule type" value="Genomic_DNA"/>
</dbReference>
<dbReference type="Proteomes" id="UP000663879">
    <property type="component" value="Unassembled WGS sequence"/>
</dbReference>
<dbReference type="AlphaFoldDB" id="A0A814PNK6"/>
<sequence length="134" mass="15333">KFEPGSKSSNPHTRFNVTIVTTSTESISHSIIRITPESTREEQPLEVIRGRGRGLGRGLGRGRGECLVSQDWNVTKSKLESFFDYVINFWFEGSISYDTWNHSTTNGPRTNNHLEGFHAKVNRWLSKNHPTFIR</sequence>
<gene>
    <name evidence="1" type="ORF">OXX778_LOCUS21502</name>
</gene>
<evidence type="ECO:0000313" key="2">
    <source>
        <dbReference type="Proteomes" id="UP000663879"/>
    </source>
</evidence>
<comment type="caution">
    <text evidence="1">The sequence shown here is derived from an EMBL/GenBank/DDBJ whole genome shotgun (WGS) entry which is preliminary data.</text>
</comment>